<dbReference type="AlphaFoldDB" id="A0A7W5D189"/>
<evidence type="ECO:0000313" key="1">
    <source>
        <dbReference type="EMBL" id="MBB3171009.1"/>
    </source>
</evidence>
<dbReference type="Proteomes" id="UP000530850">
    <property type="component" value="Unassembled WGS sequence"/>
</dbReference>
<evidence type="ECO:0000313" key="2">
    <source>
        <dbReference type="Proteomes" id="UP000530850"/>
    </source>
</evidence>
<dbReference type="GeneID" id="93356875"/>
<reference evidence="1 2" key="1">
    <citation type="submission" date="2020-08" db="EMBL/GenBank/DDBJ databases">
        <title>Sequencing the genomes of 1000 actinobacteria strains.</title>
        <authorList>
            <person name="Klenk H.-P."/>
        </authorList>
    </citation>
    <scope>NUCLEOTIDE SEQUENCE [LARGE SCALE GENOMIC DNA]</scope>
    <source>
        <strain evidence="1 2">DSM 22242</strain>
    </source>
</reference>
<comment type="caution">
    <text evidence="1">The sequence shown here is derived from an EMBL/GenBank/DDBJ whole genome shotgun (WGS) entry which is preliminary data.</text>
</comment>
<dbReference type="RefSeq" id="WP_123185563.1">
    <property type="nucleotide sequence ID" value="NZ_JACHYA010000002.1"/>
</dbReference>
<sequence>MGTRLMSATEVAEQLGTSKAYAYKVIRKLNAELAKKGCLIVQGKVSRMYFEERYFAGEPMPAPEQGASNVR</sequence>
<dbReference type="EMBL" id="JACHYA010000002">
    <property type="protein sequence ID" value="MBB3171009.1"/>
    <property type="molecule type" value="Genomic_DNA"/>
</dbReference>
<evidence type="ECO:0008006" key="3">
    <source>
        <dbReference type="Google" id="ProtNLM"/>
    </source>
</evidence>
<accession>A0A7W5D189</accession>
<protein>
    <recommendedName>
        <fullName evidence="3">DNA-binding protein</fullName>
    </recommendedName>
</protein>
<organism evidence="1 2">
    <name type="scientific">Parvibacter caecicola</name>
    <dbReference type="NCBI Taxonomy" id="747645"/>
    <lineage>
        <taxon>Bacteria</taxon>
        <taxon>Bacillati</taxon>
        <taxon>Actinomycetota</taxon>
        <taxon>Coriobacteriia</taxon>
        <taxon>Coriobacteriales</taxon>
        <taxon>Coriobacteriaceae</taxon>
        <taxon>Parvibacter</taxon>
    </lineage>
</organism>
<name>A0A7W5D189_9ACTN</name>
<gene>
    <name evidence="1" type="ORF">FHR31_000821</name>
</gene>
<proteinExistence type="predicted"/>